<dbReference type="PANTHER" id="PTHR45628">
    <property type="entry name" value="VOLTAGE-DEPENDENT CALCIUM CHANNEL TYPE A SUBUNIT ALPHA-1"/>
    <property type="match status" value="1"/>
</dbReference>
<organism evidence="21">
    <name type="scientific">Dugesia japonica</name>
    <name type="common">Planarian</name>
    <dbReference type="NCBI Taxonomy" id="6161"/>
    <lineage>
        <taxon>Eukaryota</taxon>
        <taxon>Metazoa</taxon>
        <taxon>Spiralia</taxon>
        <taxon>Lophotrochozoa</taxon>
        <taxon>Platyhelminthes</taxon>
        <taxon>Rhabditophora</taxon>
        <taxon>Seriata</taxon>
        <taxon>Tricladida</taxon>
        <taxon>Continenticola</taxon>
        <taxon>Geoplanoidea</taxon>
        <taxon>Dugesiidae</taxon>
        <taxon>Dugesia</taxon>
    </lineage>
</organism>
<dbReference type="Gene3D" id="1.10.287.70">
    <property type="match status" value="4"/>
</dbReference>
<feature type="transmembrane region" description="Helical" evidence="19">
    <location>
        <begin position="158"/>
        <end position="175"/>
    </location>
</feature>
<evidence type="ECO:0000256" key="11">
    <source>
        <dbReference type="ARBA" id="ARBA00022989"/>
    </source>
</evidence>
<dbReference type="EMBL" id="HQ724315">
    <property type="protein sequence ID" value="AEJ87267.1"/>
    <property type="molecule type" value="mRNA"/>
</dbReference>
<feature type="binding site" evidence="16">
    <location>
        <position position="651"/>
    </location>
    <ligand>
        <name>Ca(2+)</name>
        <dbReference type="ChEBI" id="CHEBI:29108"/>
    </ligand>
</feature>
<dbReference type="SMART" id="SM01062">
    <property type="entry name" value="Ca_chan_IQ"/>
    <property type="match status" value="1"/>
</dbReference>
<evidence type="ECO:0000256" key="2">
    <source>
        <dbReference type="ARBA" id="ARBA00022448"/>
    </source>
</evidence>
<keyword evidence="9 16" id="KW-0106">Calcium</keyword>
<feature type="transmembrane region" description="Helical" evidence="19">
    <location>
        <begin position="598"/>
        <end position="617"/>
    </location>
</feature>
<feature type="binding site" evidence="16">
    <location>
        <position position="325"/>
    </location>
    <ligand>
        <name>Ca(2+)</name>
        <dbReference type="ChEBI" id="CHEBI:29108"/>
    </ligand>
</feature>
<evidence type="ECO:0000256" key="15">
    <source>
        <dbReference type="ARBA" id="ARBA00023303"/>
    </source>
</evidence>
<dbReference type="GO" id="GO:0008331">
    <property type="term" value="F:high voltage-gated calcium channel activity"/>
    <property type="evidence" value="ECO:0007669"/>
    <property type="project" value="TreeGrafter"/>
</dbReference>
<keyword evidence="14" id="KW-0325">Glycoprotein</keyword>
<feature type="transmembrane region" description="Helical" evidence="19">
    <location>
        <begin position="87"/>
        <end position="104"/>
    </location>
</feature>
<feature type="transmembrane region" description="Helical" evidence="19">
    <location>
        <begin position="1171"/>
        <end position="1188"/>
    </location>
</feature>
<feature type="compositionally biased region" description="Polar residues" evidence="18">
    <location>
        <begin position="747"/>
        <end position="756"/>
    </location>
</feature>
<evidence type="ECO:0000256" key="19">
    <source>
        <dbReference type="SAM" id="Phobius"/>
    </source>
</evidence>
<dbReference type="GO" id="GO:0005891">
    <property type="term" value="C:voltage-gated calcium channel complex"/>
    <property type="evidence" value="ECO:0007669"/>
    <property type="project" value="InterPro"/>
</dbReference>
<feature type="binding site" evidence="16">
    <location>
        <position position="1063"/>
    </location>
    <ligand>
        <name>Ca(2+)</name>
        <dbReference type="ChEBI" id="CHEBI:29108"/>
    </ligand>
</feature>
<feature type="transmembrane region" description="Helical" evidence="19">
    <location>
        <begin position="505"/>
        <end position="527"/>
    </location>
</feature>
<evidence type="ECO:0000256" key="12">
    <source>
        <dbReference type="ARBA" id="ARBA00023065"/>
    </source>
</evidence>
<keyword evidence="5 17" id="KW-0107">Calcium channel</keyword>
<dbReference type="GO" id="GO:0046872">
    <property type="term" value="F:metal ion binding"/>
    <property type="evidence" value="ECO:0007669"/>
    <property type="project" value="UniProtKB-KW"/>
</dbReference>
<dbReference type="InterPro" id="IPR031649">
    <property type="entry name" value="GPHH_dom"/>
</dbReference>
<evidence type="ECO:0000256" key="9">
    <source>
        <dbReference type="ARBA" id="ARBA00022837"/>
    </source>
</evidence>
<feature type="transmembrane region" description="Helical" evidence="19">
    <location>
        <begin position="1301"/>
        <end position="1324"/>
    </location>
</feature>
<dbReference type="Gene3D" id="1.20.120.350">
    <property type="entry name" value="Voltage-gated potassium channels. Chain C"/>
    <property type="match status" value="4"/>
</dbReference>
<dbReference type="GO" id="GO:0098703">
    <property type="term" value="P:calcium ion import across plasma membrane"/>
    <property type="evidence" value="ECO:0007669"/>
    <property type="project" value="TreeGrafter"/>
</dbReference>
<feature type="transmembrane region" description="Helical" evidence="19">
    <location>
        <begin position="674"/>
        <end position="698"/>
    </location>
</feature>
<keyword evidence="13 19" id="KW-0472">Membrane</keyword>
<dbReference type="FunFam" id="1.10.287.70:FF:000007">
    <property type="entry name" value="Voltage-dependent L-type calcium channel subunit alpha"/>
    <property type="match status" value="1"/>
</dbReference>
<feature type="transmembrane region" description="Helical" evidence="19">
    <location>
        <begin position="196"/>
        <end position="213"/>
    </location>
</feature>
<dbReference type="InterPro" id="IPR027359">
    <property type="entry name" value="Volt_channel_dom_sf"/>
</dbReference>
<dbReference type="InterPro" id="IPR050599">
    <property type="entry name" value="VDCC_alpha-1_subunit"/>
</dbReference>
<proteinExistence type="evidence at transcript level"/>
<dbReference type="InterPro" id="IPR005821">
    <property type="entry name" value="Ion_trans_dom"/>
</dbReference>
<evidence type="ECO:0000256" key="17">
    <source>
        <dbReference type="RuleBase" id="RU003808"/>
    </source>
</evidence>
<feature type="region of interest" description="Disordered" evidence="18">
    <location>
        <begin position="705"/>
        <end position="756"/>
    </location>
</feature>
<dbReference type="PRINTS" id="PR01630">
    <property type="entry name" value="LVDCCALPHA1"/>
</dbReference>
<evidence type="ECO:0000256" key="3">
    <source>
        <dbReference type="ARBA" id="ARBA00022553"/>
    </source>
</evidence>
<evidence type="ECO:0000259" key="20">
    <source>
        <dbReference type="SMART" id="SM01062"/>
    </source>
</evidence>
<dbReference type="FunFam" id="1.20.120.350:FF:000001">
    <property type="entry name" value="Voltage-dependent L-type calcium channel subunit alpha"/>
    <property type="match status" value="1"/>
</dbReference>
<feature type="transmembrane region" description="Helical" evidence="19">
    <location>
        <begin position="1392"/>
        <end position="1416"/>
    </location>
</feature>
<dbReference type="FunFam" id="1.20.120.350:FF:000006">
    <property type="entry name" value="Voltage-dependent L-type calcium channel subunit alpha"/>
    <property type="match status" value="1"/>
</dbReference>
<dbReference type="FunFam" id="1.20.120.350:FF:000009">
    <property type="entry name" value="Voltage-dependent T-type calcium channel subunit alpha"/>
    <property type="match status" value="1"/>
</dbReference>
<dbReference type="InterPro" id="IPR002077">
    <property type="entry name" value="VDCCAlpha1"/>
</dbReference>
<keyword evidence="7 16" id="KW-0479">Metal-binding</keyword>
<dbReference type="FunFam" id="1.10.287.70:FF:000107">
    <property type="entry name" value="Voltage-dependent L-type calcium channel subunit alpha"/>
    <property type="match status" value="1"/>
</dbReference>
<feature type="transmembrane region" description="Helical" evidence="19">
    <location>
        <begin position="1049"/>
        <end position="1070"/>
    </location>
</feature>
<evidence type="ECO:0000256" key="4">
    <source>
        <dbReference type="ARBA" id="ARBA00022568"/>
    </source>
</evidence>
<feature type="transmembrane region" description="Helical" evidence="19">
    <location>
        <begin position="344"/>
        <end position="366"/>
    </location>
</feature>
<keyword evidence="11 19" id="KW-1133">Transmembrane helix</keyword>
<protein>
    <recommendedName>
        <fullName evidence="17">Voltage-dependent L-type calcium channel subunit alpha</fullName>
    </recommendedName>
</protein>
<dbReference type="FunFam" id="1.10.287.70:FF:000117">
    <property type="entry name" value="Voltage-gated Ca2+ channel, alpha subunit"/>
    <property type="match status" value="1"/>
</dbReference>
<dbReference type="Pfam" id="PF00520">
    <property type="entry name" value="Ion_trans"/>
    <property type="match status" value="4"/>
</dbReference>
<evidence type="ECO:0000256" key="8">
    <source>
        <dbReference type="ARBA" id="ARBA00022737"/>
    </source>
</evidence>
<feature type="transmembrane region" description="Helical" evidence="19">
    <location>
        <begin position="1091"/>
        <end position="1117"/>
    </location>
</feature>
<feature type="transmembrane region" description="Helical" evidence="19">
    <location>
        <begin position="849"/>
        <end position="868"/>
    </location>
</feature>
<feature type="transmembrane region" description="Helical" evidence="19">
    <location>
        <begin position="464"/>
        <end position="485"/>
    </location>
</feature>
<feature type="transmembrane region" description="Helical" evidence="19">
    <location>
        <begin position="125"/>
        <end position="146"/>
    </location>
</feature>
<feature type="transmembrane region" description="Helical" evidence="19">
    <location>
        <begin position="880"/>
        <end position="902"/>
    </location>
</feature>
<feature type="transmembrane region" description="Helical" evidence="19">
    <location>
        <begin position="922"/>
        <end position="945"/>
    </location>
</feature>
<evidence type="ECO:0000313" key="21">
    <source>
        <dbReference type="EMBL" id="AEJ87267.1"/>
    </source>
</evidence>
<name>G0YP31_DUGJA</name>
<dbReference type="Pfam" id="PF16905">
    <property type="entry name" value="GPHH"/>
    <property type="match status" value="1"/>
</dbReference>
<feature type="transmembrane region" description="Helical" evidence="19">
    <location>
        <begin position="980"/>
        <end position="999"/>
    </location>
</feature>
<evidence type="ECO:0000256" key="7">
    <source>
        <dbReference type="ARBA" id="ARBA00022723"/>
    </source>
</evidence>
<dbReference type="PANTHER" id="PTHR45628:SF1">
    <property type="entry name" value="VOLTAGE-DEPENDENT CALCIUM CHANNEL TYPE D SUBUNIT ALPHA-1"/>
    <property type="match status" value="1"/>
</dbReference>
<keyword evidence="2" id="KW-0813">Transport</keyword>
<feature type="compositionally biased region" description="Basic and acidic residues" evidence="18">
    <location>
        <begin position="1691"/>
        <end position="1700"/>
    </location>
</feature>
<feature type="domain" description="Voltage-dependent calcium channel alpha-1 subunit IQ" evidence="20">
    <location>
        <begin position="1555"/>
        <end position="1588"/>
    </location>
</feature>
<accession>G0YP31</accession>
<evidence type="ECO:0000256" key="1">
    <source>
        <dbReference type="ARBA" id="ARBA00004141"/>
    </source>
</evidence>
<feature type="region of interest" description="Disordered" evidence="18">
    <location>
        <begin position="1674"/>
        <end position="1702"/>
    </location>
</feature>
<feature type="compositionally biased region" description="Basic and acidic residues" evidence="18">
    <location>
        <begin position="712"/>
        <end position="724"/>
    </location>
</feature>
<dbReference type="InterPro" id="IPR005446">
    <property type="entry name" value="VDCC_L_a1su"/>
</dbReference>
<dbReference type="InterPro" id="IPR014873">
    <property type="entry name" value="VDCC_a1su_IQ"/>
</dbReference>
<dbReference type="Pfam" id="PF08763">
    <property type="entry name" value="Ca_chan_IQ"/>
    <property type="match status" value="1"/>
</dbReference>
<keyword evidence="8" id="KW-0677">Repeat</keyword>
<feature type="transmembrane region" description="Helical" evidence="19">
    <location>
        <begin position="219"/>
        <end position="236"/>
    </location>
</feature>
<evidence type="ECO:0000256" key="5">
    <source>
        <dbReference type="ARBA" id="ARBA00022673"/>
    </source>
</evidence>
<dbReference type="FunFam" id="1.10.287.70:FF:000009">
    <property type="entry name" value="Voltage-dependent L-type calcium channel subunit alpha"/>
    <property type="match status" value="1"/>
</dbReference>
<feature type="transmembrane region" description="Helical" evidence="19">
    <location>
        <begin position="1200"/>
        <end position="1218"/>
    </location>
</feature>
<reference evidence="21" key="1">
    <citation type="journal article" date="2011" name="J. Neurosci.">
        <title>Opposing roles of voltage-gated Ca2+ channels in neuronal control of regenerative patterning.</title>
        <authorList>
            <person name="Zhang D."/>
            <person name="Chan J.D."/>
            <person name="Nogi T."/>
            <person name="Marchant J.S."/>
        </authorList>
    </citation>
    <scope>NUCLEOTIDE SEQUENCE</scope>
</reference>
<keyword evidence="4 17" id="KW-0109">Calcium transport</keyword>
<comment type="function">
    <text evidence="17">Voltage-sensitive calcium channels (VSCC) mediate the entry of calcium ions into excitable cells and are also involved in a variety of calcium-dependent processes, including muscle contraction, hormone or neurotransmitter release, gene expression, cell motility, cell division and cell death.</text>
</comment>
<keyword evidence="6 19" id="KW-0812">Transmembrane</keyword>
<evidence type="ECO:0000256" key="13">
    <source>
        <dbReference type="ARBA" id="ARBA00023136"/>
    </source>
</evidence>
<keyword evidence="10 17" id="KW-0851">Voltage-gated channel</keyword>
<dbReference type="Gene3D" id="6.10.250.2500">
    <property type="match status" value="1"/>
</dbReference>
<evidence type="ECO:0000256" key="14">
    <source>
        <dbReference type="ARBA" id="ARBA00023180"/>
    </source>
</evidence>
<comment type="subcellular location">
    <subcellularLocation>
        <location evidence="1 17">Membrane</location>
        <topology evidence="1 17">Multi-pass membrane protein</topology>
    </subcellularLocation>
</comment>
<dbReference type="SUPFAM" id="SSF81324">
    <property type="entry name" value="Voltage-gated potassium channels"/>
    <property type="match status" value="4"/>
</dbReference>
<keyword evidence="12" id="KW-0406">Ion transport</keyword>
<evidence type="ECO:0000256" key="16">
    <source>
        <dbReference type="PIRSR" id="PIRSR602077-1"/>
    </source>
</evidence>
<sequence>MTSTGSTLYTTSAQNPWKSASGGGAASFGTGNRPFIADLALAALKDREGAKRRQLCTSFKPDRSLFCLKKKNVLRVFIARIVDSKPFEILILFTIFANCVVLGMNRPYPNNDSNSTNKILEKLELVFVIIFTFESLLKIISYGFILHPNSYLRNAWNILDFFIVLIGLVTEFLAWTSVEAKVDIKSLRAFRVLRPLRLVSGLPSLQIVLNSIITAMKPLFHIALLVFFLVVIYSIIGMELFMGKLHATCYNNVTNEIMEDPKPCMVGVVDEGYTCSGIGSLDDGQSWVCREYNASERWVGPNDGITNFDNFGLAMLTVFQAMTMEGWTQVMYWINDAQGNKWPWIYFVSLILLGSFFVLNLILGVLSGEFSKEKEKIDRKELFQKERELKRQQQDYIGYKEWIEKADELSDEENDGNSDDYREINASLDHNQNAEAAIEEIAKSRCHKLLKRFRKTRNRWRRSVIIYMKSKQFFILILSLVFLNTLVLTTEHHKQPIWLDRFQDIANIVFVALFTFEMVIKILALGLGEYFSKAFNKFDFFVVLCSIIELSLTRPKIINPIGLSVLRCARLLRVFKLTQYWNSLRSLVEKLLKSMKSIFSLLLLMGLFIVIFALLGMQMFGGKYNLEKKSRSNFDHFWQSIITVFQILTGEDWNEEMYNGIRSFGGVKGLGALVSLYFVVLFIVGNYILLNVFLAIAVDNLSDDDEEEEEGNDAKSKNNNKSEDENAEMVDNQDAVSKDEKLPNGSVGDNNCINNSNTGALSKMERIRMHFESDNTQDKRTYEEIYAEEEEEFFNDDDLKRGASACPRRNDLENMKTESQTIPPYSAFFIFSDTNKFRVFCHNVVCHSYFGNIVLVCILVSSVMLAAEDPIRTSSRRNKILNYFDYIFTTVFTIEITLKMIAYGFLLHPGAFCRNTFNLLDLLVVFVALVSFTIENEAISAVKILRVLRVLRPLRAINRAKGLKHVVQCVVVAVKSIGKIMLVTFLLVFMFAVMAVQLFKGRFYSCTDNSKLTNDTCKGQFINYKGLRGNIPTVENRTWENNALNYDNVLSGMLTLFVVATFEGWPGLLYKSIDAYKEDFGPVYNYNQGVAIFYVTYIIIIAFFMINIFVGFVIVTFQKEGESEYKNCELSKNQRKCIEFALKARPRKRYTPQGHLRYKIWSMVCSKKFEYVILSLILANTICLAARFDQQPKPYTETLDILNIIFTVVFTLEFILKLSAFSFKNYFSDAWNIFDFIVVLGSYVDIIISKANTNSSPQVGKTKFISINFFRLFRVMRLVKLLSKEDSIRKLLWTFIKSFQALPYVALLIVMLFFIYAVIGMQMFGKIALNNSDSAISRNNNFQTFPAAVLVLFRSATGESWQEIMLSCTGTDEKSHCEPGTNEHGLCGSWVAYPYFISFYMICSFLIINLFVAVIMDNFDYLTRDWSILGPHHLDEFITRWADYDIEAKGRIKHLDVVTMLGKISPPLGFGNMCPHTRACHKLVRMNMPLQSDGTVLFNATLFALVRRNLKIKIPADDDKKSMDQWNEELRAVIKKVWKRTSPQLLDQIIPPKDSDTVTVGKFYATFLIQNWFRDWQRRKMIQRDIRYIPQITAGDRSMQGQPLILGLPRRTSSELIGDEFKVKKKGIQNDDKETKKDLSISTKRLITPPSNQAISNPVLQSTIPNGGIQFQKSVQKSDPKINENKPNTRPHSEKIDFKYGDLVGDDPHSNTGLMSMLPRSVRISSTAMGMSANHEIKTPIVFMQHQALAMAGMPIKPETTNYYRKSYPVEDPTNEHSRGYLGSPVSYSEDEVKMAREMFAAARKESLKPNI</sequence>
<feature type="transmembrane region" description="Helical" evidence="19">
    <location>
        <begin position="1230"/>
        <end position="1248"/>
    </location>
</feature>
<keyword evidence="3" id="KW-0597">Phosphoprotein</keyword>
<dbReference type="Gene3D" id="6.10.250.2180">
    <property type="match status" value="1"/>
</dbReference>
<dbReference type="FunFam" id="1.20.120.350:FF:000064">
    <property type="entry name" value="Voltage-dependent L-type calcium channel subunit alpha"/>
    <property type="match status" value="1"/>
</dbReference>
<evidence type="ECO:0000256" key="18">
    <source>
        <dbReference type="SAM" id="MobiDB-lite"/>
    </source>
</evidence>
<evidence type="ECO:0000256" key="6">
    <source>
        <dbReference type="ARBA" id="ARBA00022692"/>
    </source>
</evidence>
<evidence type="ECO:0000256" key="10">
    <source>
        <dbReference type="ARBA" id="ARBA00022882"/>
    </source>
</evidence>
<comment type="similarity">
    <text evidence="17">Belongs to the calcium channel alpha-1 subunit (TC 1.A.1.11) family.</text>
</comment>
<keyword evidence="15" id="KW-0407">Ion channel</keyword>
<dbReference type="PRINTS" id="PR00167">
    <property type="entry name" value="CACHANNEL"/>
</dbReference>
<feature type="transmembrane region" description="Helical" evidence="19">
    <location>
        <begin position="311"/>
        <end position="332"/>
    </location>
</feature>